<comment type="caution">
    <text evidence="8">The sequence shown here is derived from an EMBL/GenBank/DDBJ whole genome shotgun (WGS) entry which is preliminary data.</text>
</comment>
<evidence type="ECO:0000256" key="2">
    <source>
        <dbReference type="ARBA" id="ARBA00022448"/>
    </source>
</evidence>
<dbReference type="Gene3D" id="3.40.50.300">
    <property type="entry name" value="P-loop containing nucleotide triphosphate hydrolases"/>
    <property type="match status" value="1"/>
</dbReference>
<feature type="transmembrane region" description="Helical" evidence="6">
    <location>
        <begin position="117"/>
        <end position="137"/>
    </location>
</feature>
<evidence type="ECO:0000256" key="5">
    <source>
        <dbReference type="ARBA" id="ARBA00023136"/>
    </source>
</evidence>
<proteinExistence type="predicted"/>
<dbReference type="EMBL" id="BAABME010021967">
    <property type="protein sequence ID" value="GAA0164676.1"/>
    <property type="molecule type" value="Genomic_DNA"/>
</dbReference>
<evidence type="ECO:0000259" key="7">
    <source>
        <dbReference type="Pfam" id="PF00005"/>
    </source>
</evidence>
<gene>
    <name evidence="8" type="ORF">LIER_39833</name>
</gene>
<keyword evidence="9" id="KW-1185">Reference proteome</keyword>
<comment type="subcellular location">
    <subcellularLocation>
        <location evidence="1">Membrane</location>
        <topology evidence="1">Multi-pass membrane protein</topology>
    </subcellularLocation>
</comment>
<dbReference type="Pfam" id="PF00005">
    <property type="entry name" value="ABC_tran"/>
    <property type="match status" value="1"/>
</dbReference>
<keyword evidence="3 6" id="KW-0812">Transmembrane</keyword>
<keyword evidence="8" id="KW-0547">Nucleotide-binding</keyword>
<dbReference type="InterPro" id="IPR027417">
    <property type="entry name" value="P-loop_NTPase"/>
</dbReference>
<dbReference type="InterPro" id="IPR050352">
    <property type="entry name" value="ABCG_transporters"/>
</dbReference>
<evidence type="ECO:0000256" key="1">
    <source>
        <dbReference type="ARBA" id="ARBA00004141"/>
    </source>
</evidence>
<dbReference type="GO" id="GO:0042626">
    <property type="term" value="F:ATPase-coupled transmembrane transporter activity"/>
    <property type="evidence" value="ECO:0007669"/>
    <property type="project" value="TreeGrafter"/>
</dbReference>
<protein>
    <submittedName>
        <fullName evidence="8">ATP-binding cassette</fullName>
    </submittedName>
</protein>
<keyword evidence="4 6" id="KW-1133">Transmembrane helix</keyword>
<sequence>MFDNYTIHNISALLRLPDAKKKATTTVQALLKELGLEHVAESRVGQGSNHGISGGERRRVSIGAELVHDPPVILIDEPTSGLDSASAFHIISTLKLMTLNKGKTIVLTIHQPGFRILVIKCDCCVGMSLILYMLMITLIEKFCCKGHNFVSWSINFLIDILVLMLTRPSSSTNLQL</sequence>
<organism evidence="8 9">
    <name type="scientific">Lithospermum erythrorhizon</name>
    <name type="common">Purple gromwell</name>
    <name type="synonym">Lithospermum officinale var. erythrorhizon</name>
    <dbReference type="NCBI Taxonomy" id="34254"/>
    <lineage>
        <taxon>Eukaryota</taxon>
        <taxon>Viridiplantae</taxon>
        <taxon>Streptophyta</taxon>
        <taxon>Embryophyta</taxon>
        <taxon>Tracheophyta</taxon>
        <taxon>Spermatophyta</taxon>
        <taxon>Magnoliopsida</taxon>
        <taxon>eudicotyledons</taxon>
        <taxon>Gunneridae</taxon>
        <taxon>Pentapetalae</taxon>
        <taxon>asterids</taxon>
        <taxon>lamiids</taxon>
        <taxon>Boraginales</taxon>
        <taxon>Boraginaceae</taxon>
        <taxon>Boraginoideae</taxon>
        <taxon>Lithospermeae</taxon>
        <taxon>Lithospermum</taxon>
    </lineage>
</organism>
<dbReference type="GO" id="GO:0005524">
    <property type="term" value="F:ATP binding"/>
    <property type="evidence" value="ECO:0007669"/>
    <property type="project" value="UniProtKB-KW"/>
</dbReference>
<dbReference type="PANTHER" id="PTHR48041:SF53">
    <property type="entry name" value="ABC TRANSPORTER G FAMILY MEMBER 10"/>
    <property type="match status" value="1"/>
</dbReference>
<dbReference type="InterPro" id="IPR003439">
    <property type="entry name" value="ABC_transporter-like_ATP-bd"/>
</dbReference>
<evidence type="ECO:0000313" key="8">
    <source>
        <dbReference type="EMBL" id="GAA0164676.1"/>
    </source>
</evidence>
<evidence type="ECO:0000256" key="3">
    <source>
        <dbReference type="ARBA" id="ARBA00022692"/>
    </source>
</evidence>
<keyword evidence="8" id="KW-0067">ATP-binding</keyword>
<accession>A0AAV3QNU4</accession>
<feature type="domain" description="ABC transporter" evidence="7">
    <location>
        <begin position="10"/>
        <end position="80"/>
    </location>
</feature>
<evidence type="ECO:0000256" key="4">
    <source>
        <dbReference type="ARBA" id="ARBA00022989"/>
    </source>
</evidence>
<feature type="transmembrane region" description="Helical" evidence="6">
    <location>
        <begin position="149"/>
        <end position="166"/>
    </location>
</feature>
<keyword evidence="2" id="KW-0813">Transport</keyword>
<evidence type="ECO:0000313" key="9">
    <source>
        <dbReference type="Proteomes" id="UP001454036"/>
    </source>
</evidence>
<dbReference type="GO" id="GO:0016020">
    <property type="term" value="C:membrane"/>
    <property type="evidence" value="ECO:0007669"/>
    <property type="project" value="UniProtKB-SubCell"/>
</dbReference>
<dbReference type="SUPFAM" id="SSF52540">
    <property type="entry name" value="P-loop containing nucleoside triphosphate hydrolases"/>
    <property type="match status" value="1"/>
</dbReference>
<name>A0AAV3QNU4_LITER</name>
<evidence type="ECO:0000256" key="6">
    <source>
        <dbReference type="SAM" id="Phobius"/>
    </source>
</evidence>
<dbReference type="PANTHER" id="PTHR48041">
    <property type="entry name" value="ABC TRANSPORTER G FAMILY MEMBER 28"/>
    <property type="match status" value="1"/>
</dbReference>
<dbReference type="GO" id="GO:0016887">
    <property type="term" value="F:ATP hydrolysis activity"/>
    <property type="evidence" value="ECO:0007669"/>
    <property type="project" value="InterPro"/>
</dbReference>
<dbReference type="Proteomes" id="UP001454036">
    <property type="component" value="Unassembled WGS sequence"/>
</dbReference>
<keyword evidence="5 6" id="KW-0472">Membrane</keyword>
<reference evidence="8 9" key="1">
    <citation type="submission" date="2024-01" db="EMBL/GenBank/DDBJ databases">
        <title>The complete chloroplast genome sequence of Lithospermum erythrorhizon: insights into the phylogenetic relationship among Boraginaceae species and the maternal lineages of purple gromwells.</title>
        <authorList>
            <person name="Okada T."/>
            <person name="Watanabe K."/>
        </authorList>
    </citation>
    <scope>NUCLEOTIDE SEQUENCE [LARGE SCALE GENOMIC DNA]</scope>
</reference>
<dbReference type="AlphaFoldDB" id="A0AAV3QNU4"/>